<dbReference type="EMBL" id="BFEA01000134">
    <property type="protein sequence ID" value="GBG70626.1"/>
    <property type="molecule type" value="Genomic_DNA"/>
</dbReference>
<evidence type="ECO:0000313" key="2">
    <source>
        <dbReference type="EMBL" id="GBG70626.1"/>
    </source>
</evidence>
<keyword evidence="3" id="KW-1185">Reference proteome</keyword>
<dbReference type="Gramene" id="GBG70626">
    <property type="protein sequence ID" value="GBG70626"/>
    <property type="gene ID" value="CBR_g7928"/>
</dbReference>
<comment type="caution">
    <text evidence="2">The sequence shown here is derived from an EMBL/GenBank/DDBJ whole genome shotgun (WGS) entry which is preliminary data.</text>
</comment>
<feature type="compositionally biased region" description="Basic residues" evidence="1">
    <location>
        <begin position="106"/>
        <end position="119"/>
    </location>
</feature>
<evidence type="ECO:0000256" key="1">
    <source>
        <dbReference type="SAM" id="MobiDB-lite"/>
    </source>
</evidence>
<dbReference type="STRING" id="69332.A0A388KKQ4"/>
<dbReference type="AlphaFoldDB" id="A0A388KKQ4"/>
<evidence type="ECO:0000313" key="3">
    <source>
        <dbReference type="Proteomes" id="UP000265515"/>
    </source>
</evidence>
<feature type="compositionally biased region" description="Low complexity" evidence="1">
    <location>
        <begin position="182"/>
        <end position="192"/>
    </location>
</feature>
<name>A0A388KKQ4_CHABU</name>
<dbReference type="Proteomes" id="UP000265515">
    <property type="component" value="Unassembled WGS sequence"/>
</dbReference>
<accession>A0A388KKQ4</accession>
<gene>
    <name evidence="2" type="ORF">CBR_g7928</name>
</gene>
<proteinExistence type="predicted"/>
<organism evidence="2 3">
    <name type="scientific">Chara braunii</name>
    <name type="common">Braun's stonewort</name>
    <dbReference type="NCBI Taxonomy" id="69332"/>
    <lineage>
        <taxon>Eukaryota</taxon>
        <taxon>Viridiplantae</taxon>
        <taxon>Streptophyta</taxon>
        <taxon>Charophyceae</taxon>
        <taxon>Charales</taxon>
        <taxon>Characeae</taxon>
        <taxon>Chara</taxon>
    </lineage>
</organism>
<protein>
    <submittedName>
        <fullName evidence="2">Uncharacterized protein</fullName>
    </submittedName>
</protein>
<reference evidence="2 3" key="1">
    <citation type="journal article" date="2018" name="Cell">
        <title>The Chara Genome: Secondary Complexity and Implications for Plant Terrestrialization.</title>
        <authorList>
            <person name="Nishiyama T."/>
            <person name="Sakayama H."/>
            <person name="Vries J.D."/>
            <person name="Buschmann H."/>
            <person name="Saint-Marcoux D."/>
            <person name="Ullrich K.K."/>
            <person name="Haas F.B."/>
            <person name="Vanderstraeten L."/>
            <person name="Becker D."/>
            <person name="Lang D."/>
            <person name="Vosolsobe S."/>
            <person name="Rombauts S."/>
            <person name="Wilhelmsson P.K.I."/>
            <person name="Janitza P."/>
            <person name="Kern R."/>
            <person name="Heyl A."/>
            <person name="Rumpler F."/>
            <person name="Villalobos L.I.A.C."/>
            <person name="Clay J.M."/>
            <person name="Skokan R."/>
            <person name="Toyoda A."/>
            <person name="Suzuki Y."/>
            <person name="Kagoshima H."/>
            <person name="Schijlen E."/>
            <person name="Tajeshwar N."/>
            <person name="Catarino B."/>
            <person name="Hetherington A.J."/>
            <person name="Saltykova A."/>
            <person name="Bonnot C."/>
            <person name="Breuninger H."/>
            <person name="Symeonidi A."/>
            <person name="Radhakrishnan G.V."/>
            <person name="Van Nieuwerburgh F."/>
            <person name="Deforce D."/>
            <person name="Chang C."/>
            <person name="Karol K.G."/>
            <person name="Hedrich R."/>
            <person name="Ulvskov P."/>
            <person name="Glockner G."/>
            <person name="Delwiche C.F."/>
            <person name="Petrasek J."/>
            <person name="Van de Peer Y."/>
            <person name="Friml J."/>
            <person name="Beilby M."/>
            <person name="Dolan L."/>
            <person name="Kohara Y."/>
            <person name="Sugano S."/>
            <person name="Fujiyama A."/>
            <person name="Delaux P.-M."/>
            <person name="Quint M."/>
            <person name="TheiBen G."/>
            <person name="Hagemann M."/>
            <person name="Harholt J."/>
            <person name="Dunand C."/>
            <person name="Zachgo S."/>
            <person name="Langdale J."/>
            <person name="Maumus F."/>
            <person name="Straeten D.V.D."/>
            <person name="Gould S.B."/>
            <person name="Rensing S.A."/>
        </authorList>
    </citation>
    <scope>NUCLEOTIDE SEQUENCE [LARGE SCALE GENOMIC DNA]</scope>
    <source>
        <strain evidence="2 3">S276</strain>
    </source>
</reference>
<sequence>MYYVISGPKPEKEGTVALYPFGEIETSRPGLLELIRIELLAIEQMIASEEEDLQLCLRTASSPRRSYHAAVILDYIVRREGKVVSIADRKSLQPPSSYPKPVGPRGLRKTPKKRCRQRSPKAQGSRVGPGEEVHQAGQLQKPDRVPESKATPIKGPPSREGTGTSRFRIRGSPPEPTPQPQLLPDLHLYGAGPPAPAGGGGMEGVPYPAPRPPILAGPFRFRQPPRRAPIIDLSSSSKLDGPSNGCRVHGVACNHQARNDREAPAS</sequence>
<feature type="region of interest" description="Disordered" evidence="1">
    <location>
        <begin position="87"/>
        <end position="209"/>
    </location>
</feature>